<dbReference type="GO" id="GO:0005758">
    <property type="term" value="C:mitochondrial intermembrane space"/>
    <property type="evidence" value="ECO:0007669"/>
    <property type="project" value="InterPro"/>
</dbReference>
<evidence type="ECO:0000313" key="3">
    <source>
        <dbReference type="EMBL" id="KAI5609297.1"/>
    </source>
</evidence>
<dbReference type="InterPro" id="IPR037365">
    <property type="entry name" value="Slowmo/Ups"/>
</dbReference>
<comment type="caution">
    <text evidence="3">The sequence shown here is derived from an EMBL/GenBank/DDBJ whole genome shotgun (WGS) entry which is preliminary data.</text>
</comment>
<dbReference type="PANTHER" id="PTHR11158">
    <property type="entry name" value="MSF1/PX19 RELATED"/>
    <property type="match status" value="1"/>
</dbReference>
<accession>A0AAD5FBB7</accession>
<dbReference type="EMBL" id="MU579904">
    <property type="protein sequence ID" value="KAI5609297.1"/>
    <property type="molecule type" value="Genomic_DNA"/>
</dbReference>
<evidence type="ECO:0000313" key="4">
    <source>
        <dbReference type="Proteomes" id="UP001205998"/>
    </source>
</evidence>
<dbReference type="Pfam" id="PF04707">
    <property type="entry name" value="PRELI"/>
    <property type="match status" value="1"/>
</dbReference>
<feature type="region of interest" description="Disordered" evidence="1">
    <location>
        <begin position="169"/>
        <end position="204"/>
    </location>
</feature>
<reference evidence="3" key="1">
    <citation type="submission" date="2018-07" db="EMBL/GenBank/DDBJ databases">
        <title>Comparative genomics of catfishes provides insights into carnivory and benthic adaptation.</title>
        <authorList>
            <person name="Zhang Y."/>
            <person name="Wang D."/>
            <person name="Peng Z."/>
            <person name="Zheng S."/>
            <person name="Shao F."/>
            <person name="Tao W."/>
        </authorList>
    </citation>
    <scope>NUCLEOTIDE SEQUENCE</scope>
    <source>
        <strain evidence="3">Chongqing</strain>
    </source>
</reference>
<dbReference type="Proteomes" id="UP001205998">
    <property type="component" value="Unassembled WGS sequence"/>
</dbReference>
<dbReference type="InterPro" id="IPR006797">
    <property type="entry name" value="PRELI/MSF1_dom"/>
</dbReference>
<protein>
    <submittedName>
        <fullName evidence="3">PRELI domain containing 1b</fullName>
    </submittedName>
</protein>
<organism evidence="3 4">
    <name type="scientific">Silurus asotus</name>
    <name type="common">Amur catfish</name>
    <name type="synonym">Parasilurus asotus</name>
    <dbReference type="NCBI Taxonomy" id="30991"/>
    <lineage>
        <taxon>Eukaryota</taxon>
        <taxon>Metazoa</taxon>
        <taxon>Chordata</taxon>
        <taxon>Craniata</taxon>
        <taxon>Vertebrata</taxon>
        <taxon>Euteleostomi</taxon>
        <taxon>Actinopterygii</taxon>
        <taxon>Neopterygii</taxon>
        <taxon>Teleostei</taxon>
        <taxon>Ostariophysi</taxon>
        <taxon>Siluriformes</taxon>
        <taxon>Siluridae</taxon>
        <taxon>Silurus</taxon>
    </lineage>
</organism>
<feature type="compositionally biased region" description="Polar residues" evidence="1">
    <location>
        <begin position="191"/>
        <end position="204"/>
    </location>
</feature>
<dbReference type="PROSITE" id="PS50904">
    <property type="entry name" value="PRELI_MSF1"/>
    <property type="match status" value="1"/>
</dbReference>
<dbReference type="AlphaFoldDB" id="A0AAD5FBB7"/>
<evidence type="ECO:0000259" key="2">
    <source>
        <dbReference type="PROSITE" id="PS50904"/>
    </source>
</evidence>
<sequence length="204" mass="23656">MGKYFFSETDIRSSWEQVLTAFWQRYPNPYSTHVLTEDVIFREVTPDNRIISRRLFMKTNRLPRWAERIFPSNLSRCVYIVEDSIIDISSRHLTTLTWNLNHSTLMTVVERCVFHGEQESPVYTHLTREAWISSGVFGLSRAIQEFGLSRFRSNQMKAMKGLEHALSKLQRSAAQGHHTEASKDSPKKTENLTASSSAQKPQQF</sequence>
<feature type="domain" description="PRELI/MSF1" evidence="2">
    <location>
        <begin position="2"/>
        <end position="174"/>
    </location>
</feature>
<evidence type="ECO:0000256" key="1">
    <source>
        <dbReference type="SAM" id="MobiDB-lite"/>
    </source>
</evidence>
<keyword evidence="4" id="KW-1185">Reference proteome</keyword>
<name>A0AAD5FBB7_SILAS</name>
<gene>
    <name evidence="3" type="ORF">C0J50_6299</name>
</gene>
<proteinExistence type="predicted"/>
<feature type="compositionally biased region" description="Basic and acidic residues" evidence="1">
    <location>
        <begin position="177"/>
        <end position="190"/>
    </location>
</feature>
<feature type="non-terminal residue" evidence="3">
    <location>
        <position position="204"/>
    </location>
</feature>